<feature type="signal peptide" evidence="8">
    <location>
        <begin position="1"/>
        <end position="25"/>
    </location>
</feature>
<feature type="active site" description="Charge relay system" evidence="6 7">
    <location>
        <position position="201"/>
    </location>
</feature>
<feature type="domain" description="Inhibitor I9" evidence="10">
    <location>
        <begin position="32"/>
        <end position="109"/>
    </location>
</feature>
<dbReference type="PRINTS" id="PR00723">
    <property type="entry name" value="SUBTILISIN"/>
</dbReference>
<evidence type="ECO:0000259" key="10">
    <source>
        <dbReference type="Pfam" id="PF05922"/>
    </source>
</evidence>
<evidence type="ECO:0000259" key="9">
    <source>
        <dbReference type="Pfam" id="PF00082"/>
    </source>
</evidence>
<keyword evidence="2 7" id="KW-0645">Protease</keyword>
<evidence type="ECO:0000313" key="12">
    <source>
        <dbReference type="EMBL" id="THF98862.1"/>
    </source>
</evidence>
<feature type="chain" id="PRO_5020187275" description="Cucumisin" evidence="8">
    <location>
        <begin position="26"/>
        <end position="774"/>
    </location>
</feature>
<dbReference type="GO" id="GO:0004252">
    <property type="term" value="F:serine-type endopeptidase activity"/>
    <property type="evidence" value="ECO:0007669"/>
    <property type="project" value="UniProtKB-UniRule"/>
</dbReference>
<evidence type="ECO:0008006" key="14">
    <source>
        <dbReference type="Google" id="ProtNLM"/>
    </source>
</evidence>
<reference evidence="12 13" key="1">
    <citation type="journal article" date="2018" name="Proc. Natl. Acad. Sci. U.S.A.">
        <title>Draft genome sequence of Camellia sinensis var. sinensis provides insights into the evolution of the tea genome and tea quality.</title>
        <authorList>
            <person name="Wei C."/>
            <person name="Yang H."/>
            <person name="Wang S."/>
            <person name="Zhao J."/>
            <person name="Liu C."/>
            <person name="Gao L."/>
            <person name="Xia E."/>
            <person name="Lu Y."/>
            <person name="Tai Y."/>
            <person name="She G."/>
            <person name="Sun J."/>
            <person name="Cao H."/>
            <person name="Tong W."/>
            <person name="Gao Q."/>
            <person name="Li Y."/>
            <person name="Deng W."/>
            <person name="Jiang X."/>
            <person name="Wang W."/>
            <person name="Chen Q."/>
            <person name="Zhang S."/>
            <person name="Li H."/>
            <person name="Wu J."/>
            <person name="Wang P."/>
            <person name="Li P."/>
            <person name="Shi C."/>
            <person name="Zheng F."/>
            <person name="Jian J."/>
            <person name="Huang B."/>
            <person name="Shan D."/>
            <person name="Shi M."/>
            <person name="Fang C."/>
            <person name="Yue Y."/>
            <person name="Li F."/>
            <person name="Li D."/>
            <person name="Wei S."/>
            <person name="Han B."/>
            <person name="Jiang C."/>
            <person name="Yin Y."/>
            <person name="Xia T."/>
            <person name="Zhang Z."/>
            <person name="Bennetzen J.L."/>
            <person name="Zhao S."/>
            <person name="Wan X."/>
        </authorList>
    </citation>
    <scope>NUCLEOTIDE SEQUENCE [LARGE SCALE GENOMIC DNA]</scope>
    <source>
        <strain evidence="13">cv. Shuchazao</strain>
        <tissue evidence="12">Leaf</tissue>
    </source>
</reference>
<dbReference type="InterPro" id="IPR023828">
    <property type="entry name" value="Peptidase_S8_Ser-AS"/>
</dbReference>
<evidence type="ECO:0000256" key="1">
    <source>
        <dbReference type="ARBA" id="ARBA00011073"/>
    </source>
</evidence>
<evidence type="ECO:0000259" key="11">
    <source>
        <dbReference type="Pfam" id="PF17766"/>
    </source>
</evidence>
<dbReference type="InterPro" id="IPR041469">
    <property type="entry name" value="Subtilisin-like_FN3"/>
</dbReference>
<dbReference type="Gene3D" id="3.30.70.80">
    <property type="entry name" value="Peptidase S8 propeptide/proteinase inhibitor I9"/>
    <property type="match status" value="1"/>
</dbReference>
<feature type="domain" description="Subtilisin-like protease fibronectin type-III" evidence="11">
    <location>
        <begin position="634"/>
        <end position="732"/>
    </location>
</feature>
<dbReference type="CDD" id="cd04852">
    <property type="entry name" value="Peptidases_S8_3"/>
    <property type="match status" value="1"/>
</dbReference>
<dbReference type="PROSITE" id="PS00138">
    <property type="entry name" value="SUBTILASE_SER"/>
    <property type="match status" value="1"/>
</dbReference>
<name>A0A4S4D8R5_CAMSN</name>
<evidence type="ECO:0000256" key="7">
    <source>
        <dbReference type="PROSITE-ProRule" id="PRU01240"/>
    </source>
</evidence>
<keyword evidence="4 7" id="KW-0378">Hydrolase</keyword>
<dbReference type="PANTHER" id="PTHR10795">
    <property type="entry name" value="PROPROTEIN CONVERTASE SUBTILISIN/KEXIN"/>
    <property type="match status" value="1"/>
</dbReference>
<dbReference type="InterPro" id="IPR010259">
    <property type="entry name" value="S8pro/Inhibitor_I9"/>
</dbReference>
<dbReference type="InterPro" id="IPR037045">
    <property type="entry name" value="S8pro/Inhibitor_I9_sf"/>
</dbReference>
<accession>A0A4S4D8R5</accession>
<evidence type="ECO:0000256" key="4">
    <source>
        <dbReference type="ARBA" id="ARBA00022801"/>
    </source>
</evidence>
<feature type="active site" description="Charge relay system" evidence="6 7">
    <location>
        <position position="528"/>
    </location>
</feature>
<dbReference type="Pfam" id="PF00082">
    <property type="entry name" value="Peptidase_S8"/>
    <property type="match status" value="1"/>
</dbReference>
<dbReference type="GO" id="GO:0006508">
    <property type="term" value="P:proteolysis"/>
    <property type="evidence" value="ECO:0007669"/>
    <property type="project" value="UniProtKB-KW"/>
</dbReference>
<dbReference type="EMBL" id="SDRB02012128">
    <property type="protein sequence ID" value="THF98862.1"/>
    <property type="molecule type" value="Genomic_DNA"/>
</dbReference>
<dbReference type="Pfam" id="PF17766">
    <property type="entry name" value="fn3_6"/>
    <property type="match status" value="1"/>
</dbReference>
<dbReference type="PROSITE" id="PS51892">
    <property type="entry name" value="SUBTILASE"/>
    <property type="match status" value="1"/>
</dbReference>
<dbReference type="SUPFAM" id="SSF52743">
    <property type="entry name" value="Subtilisin-like"/>
    <property type="match status" value="1"/>
</dbReference>
<dbReference type="Proteomes" id="UP000306102">
    <property type="component" value="Unassembled WGS sequence"/>
</dbReference>
<feature type="active site" description="Charge relay system" evidence="6 7">
    <location>
        <position position="138"/>
    </location>
</feature>
<keyword evidence="3 8" id="KW-0732">Signal</keyword>
<dbReference type="FunFam" id="3.30.70.80:FF:000002">
    <property type="entry name" value="Subtilisin-like protease SBT5.3"/>
    <property type="match status" value="1"/>
</dbReference>
<evidence type="ECO:0000313" key="13">
    <source>
        <dbReference type="Proteomes" id="UP000306102"/>
    </source>
</evidence>
<dbReference type="Pfam" id="PF05922">
    <property type="entry name" value="Inhibitor_I9"/>
    <property type="match status" value="1"/>
</dbReference>
<comment type="caution">
    <text evidence="12">The sequence shown here is derived from an EMBL/GenBank/DDBJ whole genome shotgun (WGS) entry which is preliminary data.</text>
</comment>
<dbReference type="InterPro" id="IPR036852">
    <property type="entry name" value="Peptidase_S8/S53_dom_sf"/>
</dbReference>
<dbReference type="Gene3D" id="3.50.30.30">
    <property type="match status" value="1"/>
</dbReference>
<organism evidence="12 13">
    <name type="scientific">Camellia sinensis var. sinensis</name>
    <name type="common">China tea</name>
    <dbReference type="NCBI Taxonomy" id="542762"/>
    <lineage>
        <taxon>Eukaryota</taxon>
        <taxon>Viridiplantae</taxon>
        <taxon>Streptophyta</taxon>
        <taxon>Embryophyta</taxon>
        <taxon>Tracheophyta</taxon>
        <taxon>Spermatophyta</taxon>
        <taxon>Magnoliopsida</taxon>
        <taxon>eudicotyledons</taxon>
        <taxon>Gunneridae</taxon>
        <taxon>Pentapetalae</taxon>
        <taxon>asterids</taxon>
        <taxon>Ericales</taxon>
        <taxon>Theaceae</taxon>
        <taxon>Camellia</taxon>
    </lineage>
</organism>
<dbReference type="FunFam" id="3.40.50.200:FF:000006">
    <property type="entry name" value="Subtilisin-like protease SBT1.5"/>
    <property type="match status" value="1"/>
</dbReference>
<evidence type="ECO:0000256" key="8">
    <source>
        <dbReference type="SAM" id="SignalP"/>
    </source>
</evidence>
<evidence type="ECO:0000256" key="6">
    <source>
        <dbReference type="PIRSR" id="PIRSR615500-1"/>
    </source>
</evidence>
<comment type="similarity">
    <text evidence="1 7">Belongs to the peptidase S8 family.</text>
</comment>
<evidence type="ECO:0000256" key="3">
    <source>
        <dbReference type="ARBA" id="ARBA00022729"/>
    </source>
</evidence>
<keyword evidence="5 7" id="KW-0720">Serine protease</keyword>
<dbReference type="AlphaFoldDB" id="A0A4S4D8R5"/>
<protein>
    <recommendedName>
        <fullName evidence="14">Cucumisin</fullName>
    </recommendedName>
</protein>
<dbReference type="Gene3D" id="2.60.40.2310">
    <property type="match status" value="1"/>
</dbReference>
<evidence type="ECO:0000256" key="5">
    <source>
        <dbReference type="ARBA" id="ARBA00022825"/>
    </source>
</evidence>
<dbReference type="InterPro" id="IPR034197">
    <property type="entry name" value="Peptidases_S8_3"/>
</dbReference>
<keyword evidence="13" id="KW-1185">Reference proteome</keyword>
<dbReference type="CDD" id="cd02120">
    <property type="entry name" value="PA_subtilisin_like"/>
    <property type="match status" value="1"/>
</dbReference>
<evidence type="ECO:0000256" key="2">
    <source>
        <dbReference type="ARBA" id="ARBA00022670"/>
    </source>
</evidence>
<dbReference type="InterPro" id="IPR015500">
    <property type="entry name" value="Peptidase_S8_subtilisin-rel"/>
</dbReference>
<feature type="domain" description="Peptidase S8/S53" evidence="9">
    <location>
        <begin position="131"/>
        <end position="579"/>
    </location>
</feature>
<dbReference type="InterPro" id="IPR000209">
    <property type="entry name" value="Peptidase_S8/S53_dom"/>
</dbReference>
<dbReference type="InterPro" id="IPR045051">
    <property type="entry name" value="SBT"/>
</dbReference>
<gene>
    <name evidence="12" type="ORF">TEA_006481</name>
</gene>
<dbReference type="Gene3D" id="3.40.50.200">
    <property type="entry name" value="Peptidase S8/S53 domain"/>
    <property type="match status" value="1"/>
</dbReference>
<proteinExistence type="inferred from homology"/>
<sequence length="774" mass="82966">MAMTRLLWLLYTSLVLSALSLNCHCSEIKKVHVVYMGERPQEDVSVASMHHAMLKNAMGSASSAKESLIYSYGRSFNGFAAKLTNDEVAKVSEMEGVISVIPNHKLKLHTTRSWDFMGFGTGNDGNLQEGDVIVGVIDTGIWPESDSFSDKDMSPPPAKWKGACQGANFTCNNKIIGARFYNSENYYDNTEFKSPRDSIGHGTHTASTAAGREVPGANYLGLADGIARGGVPNARIAVYKVCWDSGCALADILAAFDDAIADGVDIISVSLGSDWPYDYFEDPIAIGSFHAMKYGILTSNSAGNSGPFAVTVSNFAPWTLTVAASTIDRKFVSQAVLGNGQIFSGLSINNFDLNGTSYPLIWGGDAANYTVGADPESSRYCIPGAMSSDEVQGKIVFCETLWDGSGILLANGVGTVMAYSSITDFAFNYPLPATVISTEDGLKVLDYIRSTDNPIATILVGETPKDVMAPVVVSFSSRGPNPMSPDILKPDVTAPGVDILAAWSPVSPPSVYYADTRSVNYNIISGTSMSCPHASGAAAYVKAAHPDWSPAAIKSALMTTAYVMDSRKQVDLEFAYGSGHINPSAAVNPGLVFDASEADYIDFLCKTGYNTTTLRLVTGDNSTCTNTLLGRGWDLNYPSFSLYVKDGEQIMGVFNRTVTNVGEPNSTYVSSVYIPTTFSVTVEPSVLSFSAVGEKKSFTVKITGPKISQQPIMSGAITWKYGVHVVRTPLVVYNYIPGAPYNLDDGSTYSMINNKKATFRGSSIYHKNGIIGYN</sequence>